<name>A0AAU7S6A0_9HYPH</name>
<evidence type="ECO:0000259" key="1">
    <source>
        <dbReference type="PROSITE" id="PS51186"/>
    </source>
</evidence>
<feature type="domain" description="N-acetyltransferase" evidence="1">
    <location>
        <begin position="1"/>
        <end position="139"/>
    </location>
</feature>
<accession>A0AAU7S6A0</accession>
<dbReference type="AlphaFoldDB" id="A0AAU7S6A0"/>
<dbReference type="SUPFAM" id="SSF55729">
    <property type="entry name" value="Acyl-CoA N-acyltransferases (Nat)"/>
    <property type="match status" value="1"/>
</dbReference>
<organism evidence="2">
    <name type="scientific">Rhizobium sp. ZPR3</name>
    <dbReference type="NCBI Taxonomy" id="3158967"/>
    <lineage>
        <taxon>Bacteria</taxon>
        <taxon>Pseudomonadati</taxon>
        <taxon>Pseudomonadota</taxon>
        <taxon>Alphaproteobacteria</taxon>
        <taxon>Hyphomicrobiales</taxon>
        <taxon>Rhizobiaceae</taxon>
        <taxon>Rhizobium/Agrobacterium group</taxon>
        <taxon>Rhizobium</taxon>
    </lineage>
</organism>
<protein>
    <submittedName>
        <fullName evidence="2">Arsenic resistance N-acetyltransferase ArsN2</fullName>
    </submittedName>
</protein>
<dbReference type="GO" id="GO:0016747">
    <property type="term" value="F:acyltransferase activity, transferring groups other than amino-acyl groups"/>
    <property type="evidence" value="ECO:0007669"/>
    <property type="project" value="InterPro"/>
</dbReference>
<dbReference type="InterPro" id="IPR016181">
    <property type="entry name" value="Acyl_CoA_acyltransferase"/>
</dbReference>
<dbReference type="Gene3D" id="3.40.630.30">
    <property type="match status" value="1"/>
</dbReference>
<keyword evidence="2" id="KW-0614">Plasmid</keyword>
<reference evidence="2" key="1">
    <citation type="submission" date="2024-06" db="EMBL/GenBank/DDBJ databases">
        <authorList>
            <person name="Li T."/>
            <person name="Gao R."/>
        </authorList>
    </citation>
    <scope>NUCLEOTIDE SEQUENCE</scope>
    <source>
        <strain evidence="2">ZPR3</strain>
        <plasmid evidence="2">unnamed3</plasmid>
    </source>
</reference>
<dbReference type="NCBIfam" id="NF040501">
    <property type="entry name" value="resist_ArsN2"/>
    <property type="match status" value="1"/>
</dbReference>
<sequence>MPIAGHEGELRDALKGADLPIDDLNEDGRSFFRIVRGVDTIGYGGYELHGNNALLRSIVIAPPHRHKGLGRRATDLLLQRAYANGARTGYLLTTTAAPFFESLGFIRIDRATAPEAILRSRQASKLCPASAALLAKTLQG</sequence>
<gene>
    <name evidence="2" type="primary">arsN2</name>
    <name evidence="2" type="ORF">ABM479_33885</name>
</gene>
<dbReference type="EMBL" id="CP157963">
    <property type="protein sequence ID" value="XBT97858.1"/>
    <property type="molecule type" value="Genomic_DNA"/>
</dbReference>
<dbReference type="Pfam" id="PF13508">
    <property type="entry name" value="Acetyltransf_7"/>
    <property type="match status" value="1"/>
</dbReference>
<dbReference type="PROSITE" id="PS51186">
    <property type="entry name" value="GNAT"/>
    <property type="match status" value="1"/>
</dbReference>
<geneLocation type="plasmid" evidence="2">
    <name>unnamed3</name>
</geneLocation>
<dbReference type="InterPro" id="IPR000182">
    <property type="entry name" value="GNAT_dom"/>
</dbReference>
<evidence type="ECO:0000313" key="2">
    <source>
        <dbReference type="EMBL" id="XBT97858.1"/>
    </source>
</evidence>
<proteinExistence type="predicted"/>
<dbReference type="RefSeq" id="WP_235676694.1">
    <property type="nucleotide sequence ID" value="NZ_CP157963.1"/>
</dbReference>